<dbReference type="PANTHER" id="PTHR33048">
    <property type="entry name" value="PTH11-LIKE INTEGRAL MEMBRANE PROTEIN (AFU_ORTHOLOGUE AFUA_5G11245)"/>
    <property type="match status" value="1"/>
</dbReference>
<organism evidence="1 2">
    <name type="scientific">Penicillium angulare</name>
    <dbReference type="NCBI Taxonomy" id="116970"/>
    <lineage>
        <taxon>Eukaryota</taxon>
        <taxon>Fungi</taxon>
        <taxon>Dikarya</taxon>
        <taxon>Ascomycota</taxon>
        <taxon>Pezizomycotina</taxon>
        <taxon>Eurotiomycetes</taxon>
        <taxon>Eurotiomycetidae</taxon>
        <taxon>Eurotiales</taxon>
        <taxon>Aspergillaceae</taxon>
        <taxon>Penicillium</taxon>
    </lineage>
</organism>
<name>A0A9W9K5V4_9EURO</name>
<protein>
    <submittedName>
        <fullName evidence="1">Uncharacterized protein</fullName>
    </submittedName>
</protein>
<evidence type="ECO:0000313" key="2">
    <source>
        <dbReference type="Proteomes" id="UP001149165"/>
    </source>
</evidence>
<reference evidence="1" key="2">
    <citation type="journal article" date="2023" name="IMA Fungus">
        <title>Comparative genomic study of the Penicillium genus elucidates a diverse pangenome and 15 lateral gene transfer events.</title>
        <authorList>
            <person name="Petersen C."/>
            <person name="Sorensen T."/>
            <person name="Nielsen M.R."/>
            <person name="Sondergaard T.E."/>
            <person name="Sorensen J.L."/>
            <person name="Fitzpatrick D.A."/>
            <person name="Frisvad J.C."/>
            <person name="Nielsen K.L."/>
        </authorList>
    </citation>
    <scope>NUCLEOTIDE SEQUENCE</scope>
    <source>
        <strain evidence="1">IBT 30069</strain>
    </source>
</reference>
<dbReference type="InterPro" id="IPR052337">
    <property type="entry name" value="SAT4-like"/>
</dbReference>
<dbReference type="PANTHER" id="PTHR33048:SF165">
    <property type="entry name" value="INTEGRAL MEMBRANE PROTEIN"/>
    <property type="match status" value="1"/>
</dbReference>
<proteinExistence type="predicted"/>
<comment type="caution">
    <text evidence="1">The sequence shown here is derived from an EMBL/GenBank/DDBJ whole genome shotgun (WGS) entry which is preliminary data.</text>
</comment>
<gene>
    <name evidence="1" type="ORF">N7456_009582</name>
</gene>
<evidence type="ECO:0000313" key="1">
    <source>
        <dbReference type="EMBL" id="KAJ5093721.1"/>
    </source>
</evidence>
<keyword evidence="2" id="KW-1185">Reference proteome</keyword>
<accession>A0A9W9K5V4</accession>
<dbReference type="OrthoDB" id="3934549at2759"/>
<dbReference type="AlphaFoldDB" id="A0A9W9K5V4"/>
<sequence>MGGGLIAGIAGINKTIAIASILQAEDLTFAIYRLNTWVLTEMWFIIIFGSIPTLRPIFVKFTQDIKSATGISSRNTTKSSNSRGYLNDSRERRQSLVPLNELGPQPWNTPGLAKTSVSHEIDSTGNNREAVETIEPNNQQILVTKKTTIISEECQGR</sequence>
<dbReference type="Proteomes" id="UP001149165">
    <property type="component" value="Unassembled WGS sequence"/>
</dbReference>
<reference evidence="1" key="1">
    <citation type="submission" date="2022-11" db="EMBL/GenBank/DDBJ databases">
        <authorList>
            <person name="Petersen C."/>
        </authorList>
    </citation>
    <scope>NUCLEOTIDE SEQUENCE</scope>
    <source>
        <strain evidence="1">IBT 30069</strain>
    </source>
</reference>
<dbReference type="EMBL" id="JAPQKH010000006">
    <property type="protein sequence ID" value="KAJ5093721.1"/>
    <property type="molecule type" value="Genomic_DNA"/>
</dbReference>